<keyword evidence="2" id="KW-1185">Reference proteome</keyword>
<organism evidence="1 2">
    <name type="scientific">Chitinophaga silvatica</name>
    <dbReference type="NCBI Taxonomy" id="2282649"/>
    <lineage>
        <taxon>Bacteria</taxon>
        <taxon>Pseudomonadati</taxon>
        <taxon>Bacteroidota</taxon>
        <taxon>Chitinophagia</taxon>
        <taxon>Chitinophagales</taxon>
        <taxon>Chitinophagaceae</taxon>
        <taxon>Chitinophaga</taxon>
    </lineage>
</organism>
<proteinExistence type="predicted"/>
<accession>A0A3E1YFS1</accession>
<name>A0A3E1YFS1_9BACT</name>
<dbReference type="Pfam" id="PF05139">
    <property type="entry name" value="Erythro_esteras"/>
    <property type="match status" value="1"/>
</dbReference>
<dbReference type="Proteomes" id="UP000260644">
    <property type="component" value="Unassembled WGS sequence"/>
</dbReference>
<comment type="caution">
    <text evidence="1">The sequence shown here is derived from an EMBL/GenBank/DDBJ whole genome shotgun (WGS) entry which is preliminary data.</text>
</comment>
<dbReference type="RefSeq" id="WP_116973446.1">
    <property type="nucleotide sequence ID" value="NZ_QPMM01000001.1"/>
</dbReference>
<evidence type="ECO:0008006" key="3">
    <source>
        <dbReference type="Google" id="ProtNLM"/>
    </source>
</evidence>
<sequence>MRHNCPYSISKITVAIVVSFLICSYSFAQSKITYSEIGTLSLDSGTTWLQGIFNNAISNDVQIVGLGEVSHGGYEPIALKAKMIQYLVQERGYRNILFEFSDMESIRLVRRYLFDNHLKELAIADSLAGKVAGIKNAERVLAQLFRWLKQYNLDHPSDMVKVTGMDFSYDAGYRNFFLYNYIIPFDPINAQRLLYHWGNGEIPDTFRMASINAWFIDNKSKLEKLLNIDELKELQFYLQTQIHSIDYAKMKAEIEDLNVMKYRDSILANNVTKLSDDQKTIIWAHNAHISTTEGLMGSCLKELYKSRYFILLTDFSSEADVFVNENVKPDAKIIQQHFVAGRTTIANNLLKNYGIPGGIFLNQNFPSRMLFDAVNVIDANGKHMLLVEDQLFDALVIFKNINLFPKAANGR</sequence>
<dbReference type="Gene3D" id="3.40.1660.10">
    <property type="entry name" value="EreA-like (biosynthetic domain)"/>
    <property type="match status" value="2"/>
</dbReference>
<dbReference type="PANTHER" id="PTHR31299">
    <property type="entry name" value="ESTERASE, PUTATIVE (AFU_ORTHOLOGUE AFUA_1G05850)-RELATED"/>
    <property type="match status" value="1"/>
</dbReference>
<dbReference type="CDD" id="cd14728">
    <property type="entry name" value="Ere-like"/>
    <property type="match status" value="1"/>
</dbReference>
<dbReference type="OrthoDB" id="9810066at2"/>
<dbReference type="InterPro" id="IPR007815">
    <property type="entry name" value="Emycin_Estase"/>
</dbReference>
<evidence type="ECO:0000313" key="1">
    <source>
        <dbReference type="EMBL" id="RFS26253.1"/>
    </source>
</evidence>
<dbReference type="EMBL" id="QPMM01000001">
    <property type="protein sequence ID" value="RFS26253.1"/>
    <property type="molecule type" value="Genomic_DNA"/>
</dbReference>
<dbReference type="InterPro" id="IPR052036">
    <property type="entry name" value="Hydrolase/PRTase-associated"/>
</dbReference>
<evidence type="ECO:0000313" key="2">
    <source>
        <dbReference type="Proteomes" id="UP000260644"/>
    </source>
</evidence>
<dbReference type="AlphaFoldDB" id="A0A3E1YFS1"/>
<gene>
    <name evidence="1" type="ORF">DVR12_00230</name>
</gene>
<dbReference type="PANTHER" id="PTHR31299:SF0">
    <property type="entry name" value="ESTERASE, PUTATIVE (AFU_ORTHOLOGUE AFUA_1G05850)-RELATED"/>
    <property type="match status" value="1"/>
</dbReference>
<protein>
    <recommendedName>
        <fullName evidence="3">Erythromycin esterase</fullName>
    </recommendedName>
</protein>
<dbReference type="SUPFAM" id="SSF159501">
    <property type="entry name" value="EreA/ChaN-like"/>
    <property type="match status" value="1"/>
</dbReference>
<dbReference type="GO" id="GO:0046677">
    <property type="term" value="P:response to antibiotic"/>
    <property type="evidence" value="ECO:0007669"/>
    <property type="project" value="InterPro"/>
</dbReference>
<reference evidence="1 2" key="1">
    <citation type="submission" date="2018-07" db="EMBL/GenBank/DDBJ databases">
        <title>Chitinophaga K2CV101002-2 sp. nov., isolated from a monsoon evergreen broad-leaved forest soil.</title>
        <authorList>
            <person name="Lv Y."/>
        </authorList>
    </citation>
    <scope>NUCLEOTIDE SEQUENCE [LARGE SCALE GENOMIC DNA]</scope>
    <source>
        <strain evidence="1 2">GDMCC 1.1288</strain>
    </source>
</reference>